<protein>
    <submittedName>
        <fullName evidence="1">Uncharacterized protein</fullName>
    </submittedName>
</protein>
<dbReference type="Proteomes" id="UP000326838">
    <property type="component" value="Unassembled WGS sequence"/>
</dbReference>
<sequence length="59" mass="6399">MRVLREQALGTVTVVVNERPRMASTGSRAMQLQGAILVARACIKDQLTPSLDRKVSCTA</sequence>
<evidence type="ECO:0000313" key="2">
    <source>
        <dbReference type="Proteomes" id="UP000326838"/>
    </source>
</evidence>
<gene>
    <name evidence="1" type="ORF">F6B40_04030</name>
</gene>
<comment type="caution">
    <text evidence="1">The sequence shown here is derived from an EMBL/GenBank/DDBJ whole genome shotgun (WGS) entry which is preliminary data.</text>
</comment>
<name>A0A5N0TIN1_9MICO</name>
<dbReference type="RefSeq" id="WP_150892228.1">
    <property type="nucleotide sequence ID" value="NZ_VYUY01000006.1"/>
</dbReference>
<dbReference type="EMBL" id="VYUY01000006">
    <property type="protein sequence ID" value="KAA9134872.1"/>
    <property type="molecule type" value="Genomic_DNA"/>
</dbReference>
<evidence type="ECO:0000313" key="1">
    <source>
        <dbReference type="EMBL" id="KAA9134872.1"/>
    </source>
</evidence>
<organism evidence="1 2">
    <name type="scientific">Microbacterium caowuchunii</name>
    <dbReference type="NCBI Taxonomy" id="2614638"/>
    <lineage>
        <taxon>Bacteria</taxon>
        <taxon>Bacillati</taxon>
        <taxon>Actinomycetota</taxon>
        <taxon>Actinomycetes</taxon>
        <taxon>Micrococcales</taxon>
        <taxon>Microbacteriaceae</taxon>
        <taxon>Microbacterium</taxon>
    </lineage>
</organism>
<accession>A0A5N0TIN1</accession>
<keyword evidence="2" id="KW-1185">Reference proteome</keyword>
<reference evidence="2" key="1">
    <citation type="submission" date="2019-09" db="EMBL/GenBank/DDBJ databases">
        <title>Mumia zhuanghuii sp. nov. isolated from the intestinal contents of plateau pika (Ochotona curzoniae) in the Qinghai-Tibet plateau of China.</title>
        <authorList>
            <person name="Tian Z."/>
        </authorList>
    </citation>
    <scope>NUCLEOTIDE SEQUENCE [LARGE SCALE GENOMIC DNA]</scope>
    <source>
        <strain evidence="2">L-033</strain>
    </source>
</reference>
<proteinExistence type="predicted"/>
<dbReference type="AlphaFoldDB" id="A0A5N0TIN1"/>